<gene>
    <name evidence="2" type="ORF">GCM10011532_28140</name>
</gene>
<feature type="domain" description="N-acetyltransferase" evidence="1">
    <location>
        <begin position="1"/>
        <end position="179"/>
    </location>
</feature>
<proteinExistence type="predicted"/>
<name>A0ABQ1WRH9_9FLAO</name>
<sequence length="179" mass="21060">MNFKEFPQLTTSRLCLRKLEESDWECVSFLRSDKTVNHFVQRPNADTKEKAIQFIENINLKFKSNQILYWCISLENEQRMIGSICLWNFSEDRKTAEIGYDLDPDFQNNGIMDESMKVVLSFGFSHLGLKKVEAFTHSKNDNSIKLLRRNKFRLKEGRIDKDNLEIIIFEVDRPAMVQG</sequence>
<keyword evidence="3" id="KW-1185">Reference proteome</keyword>
<dbReference type="InterPro" id="IPR051531">
    <property type="entry name" value="N-acetyltransferase"/>
</dbReference>
<dbReference type="EMBL" id="BMIX01000007">
    <property type="protein sequence ID" value="GGG42637.1"/>
    <property type="molecule type" value="Genomic_DNA"/>
</dbReference>
<dbReference type="Proteomes" id="UP000605733">
    <property type="component" value="Unassembled WGS sequence"/>
</dbReference>
<evidence type="ECO:0000313" key="2">
    <source>
        <dbReference type="EMBL" id="GGG42637.1"/>
    </source>
</evidence>
<accession>A0ABQ1WRH9</accession>
<evidence type="ECO:0000313" key="3">
    <source>
        <dbReference type="Proteomes" id="UP000605733"/>
    </source>
</evidence>
<comment type="caution">
    <text evidence="2">The sequence shown here is derived from an EMBL/GenBank/DDBJ whole genome shotgun (WGS) entry which is preliminary data.</text>
</comment>
<dbReference type="SUPFAM" id="SSF55729">
    <property type="entry name" value="Acyl-CoA N-acyltransferases (Nat)"/>
    <property type="match status" value="1"/>
</dbReference>
<organism evidence="2 3">
    <name type="scientific">Christiangramia forsetii</name>
    <dbReference type="NCBI Taxonomy" id="411153"/>
    <lineage>
        <taxon>Bacteria</taxon>
        <taxon>Pseudomonadati</taxon>
        <taxon>Bacteroidota</taxon>
        <taxon>Flavobacteriia</taxon>
        <taxon>Flavobacteriales</taxon>
        <taxon>Flavobacteriaceae</taxon>
        <taxon>Christiangramia</taxon>
    </lineage>
</organism>
<evidence type="ECO:0000259" key="1">
    <source>
        <dbReference type="PROSITE" id="PS51186"/>
    </source>
</evidence>
<dbReference type="Pfam" id="PF13302">
    <property type="entry name" value="Acetyltransf_3"/>
    <property type="match status" value="1"/>
</dbReference>
<protein>
    <submittedName>
        <fullName evidence="2">N-acetyltransferase</fullName>
    </submittedName>
</protein>
<dbReference type="RefSeq" id="WP_011709361.1">
    <property type="nucleotide sequence ID" value="NZ_BMIX01000007.1"/>
</dbReference>
<dbReference type="InterPro" id="IPR016181">
    <property type="entry name" value="Acyl_CoA_acyltransferase"/>
</dbReference>
<dbReference type="Gene3D" id="3.40.630.30">
    <property type="match status" value="1"/>
</dbReference>
<dbReference type="InterPro" id="IPR000182">
    <property type="entry name" value="GNAT_dom"/>
</dbReference>
<dbReference type="PANTHER" id="PTHR43792">
    <property type="entry name" value="GNAT FAMILY, PUTATIVE (AFU_ORTHOLOGUE AFUA_3G00765)-RELATED-RELATED"/>
    <property type="match status" value="1"/>
</dbReference>
<reference evidence="3" key="1">
    <citation type="journal article" date="2019" name="Int. J. Syst. Evol. Microbiol.">
        <title>The Global Catalogue of Microorganisms (GCM) 10K type strain sequencing project: providing services to taxonomists for standard genome sequencing and annotation.</title>
        <authorList>
            <consortium name="The Broad Institute Genomics Platform"/>
            <consortium name="The Broad Institute Genome Sequencing Center for Infectious Disease"/>
            <person name="Wu L."/>
            <person name="Ma J."/>
        </authorList>
    </citation>
    <scope>NUCLEOTIDE SEQUENCE [LARGE SCALE GENOMIC DNA]</scope>
    <source>
        <strain evidence="3">CGMCC 1.15422</strain>
    </source>
</reference>
<dbReference type="PROSITE" id="PS51186">
    <property type="entry name" value="GNAT"/>
    <property type="match status" value="1"/>
</dbReference>